<evidence type="ECO:0000313" key="1">
    <source>
        <dbReference type="EMBL" id="CAG9942494.1"/>
    </source>
</evidence>
<accession>A0ACA9TNW1</accession>
<sequence>MRETSKINKETRVVMLSSAAHAMAPNDIYKFNELRTTMADRWLFATPVDKGALSQIWAAVSPEAQSGRYYGPVGKVEPGSKASQDHDLQEKLFEYVQNQIDSFVPKII</sequence>
<organism evidence="1 2">
    <name type="scientific">Clonostachys rosea f. rosea IK726</name>
    <dbReference type="NCBI Taxonomy" id="1349383"/>
    <lineage>
        <taxon>Eukaryota</taxon>
        <taxon>Fungi</taxon>
        <taxon>Dikarya</taxon>
        <taxon>Ascomycota</taxon>
        <taxon>Pezizomycotina</taxon>
        <taxon>Sordariomycetes</taxon>
        <taxon>Hypocreomycetidae</taxon>
        <taxon>Hypocreales</taxon>
        <taxon>Bionectriaceae</taxon>
        <taxon>Clonostachys</taxon>
    </lineage>
</organism>
<proteinExistence type="predicted"/>
<reference evidence="1" key="2">
    <citation type="submission" date="2021-10" db="EMBL/GenBank/DDBJ databases">
        <authorList>
            <person name="Piombo E."/>
        </authorList>
    </citation>
    <scope>NUCLEOTIDE SEQUENCE</scope>
</reference>
<dbReference type="EMBL" id="CADEHS020000006">
    <property type="protein sequence ID" value="CAG9942494.1"/>
    <property type="molecule type" value="Genomic_DNA"/>
</dbReference>
<gene>
    <name evidence="1" type="ORF">CRV2_00009429</name>
</gene>
<dbReference type="Proteomes" id="UP000836387">
    <property type="component" value="Unassembled WGS sequence"/>
</dbReference>
<name>A0ACA9TNW1_BIOOC</name>
<reference evidence="1" key="1">
    <citation type="submission" date="2020-04" db="EMBL/GenBank/DDBJ databases">
        <authorList>
            <person name="Broberg M."/>
        </authorList>
    </citation>
    <scope>NUCLEOTIDE SEQUENCE</scope>
</reference>
<evidence type="ECO:0000313" key="2">
    <source>
        <dbReference type="Proteomes" id="UP000836387"/>
    </source>
</evidence>
<protein>
    <submittedName>
        <fullName evidence="1">Uncharacterized protein</fullName>
    </submittedName>
</protein>
<comment type="caution">
    <text evidence="1">The sequence shown here is derived from an EMBL/GenBank/DDBJ whole genome shotgun (WGS) entry which is preliminary data.</text>
</comment>
<keyword evidence="2" id="KW-1185">Reference proteome</keyword>